<dbReference type="Proteomes" id="UP001231649">
    <property type="component" value="Chromosome 13"/>
</dbReference>
<proteinExistence type="predicted"/>
<keyword evidence="2" id="KW-1185">Reference proteome</keyword>
<evidence type="ECO:0000313" key="1">
    <source>
        <dbReference type="EMBL" id="KAJ8718400.1"/>
    </source>
</evidence>
<protein>
    <submittedName>
        <fullName evidence="1">Uncharacterized protein</fullName>
    </submittedName>
</protein>
<dbReference type="EMBL" id="CM056789">
    <property type="protein sequence ID" value="KAJ8718400.1"/>
    <property type="molecule type" value="Genomic_DNA"/>
</dbReference>
<gene>
    <name evidence="1" type="ORF">PYW08_002637</name>
</gene>
<organism evidence="1 2">
    <name type="scientific">Mythimna loreyi</name>
    <dbReference type="NCBI Taxonomy" id="667449"/>
    <lineage>
        <taxon>Eukaryota</taxon>
        <taxon>Metazoa</taxon>
        <taxon>Ecdysozoa</taxon>
        <taxon>Arthropoda</taxon>
        <taxon>Hexapoda</taxon>
        <taxon>Insecta</taxon>
        <taxon>Pterygota</taxon>
        <taxon>Neoptera</taxon>
        <taxon>Endopterygota</taxon>
        <taxon>Lepidoptera</taxon>
        <taxon>Glossata</taxon>
        <taxon>Ditrysia</taxon>
        <taxon>Noctuoidea</taxon>
        <taxon>Noctuidae</taxon>
        <taxon>Noctuinae</taxon>
        <taxon>Hadenini</taxon>
        <taxon>Mythimna</taxon>
    </lineage>
</organism>
<comment type="caution">
    <text evidence="1">The sequence shown here is derived from an EMBL/GenBank/DDBJ whole genome shotgun (WGS) entry which is preliminary data.</text>
</comment>
<evidence type="ECO:0000313" key="2">
    <source>
        <dbReference type="Proteomes" id="UP001231649"/>
    </source>
</evidence>
<accession>A0ACC2QKH4</accession>
<sequence>MFNPKRTPPKPVLRQGQSLFESDLVNCSSAEVDSNVTCRKRKQPECEHDEILAVIREDFHKSSSIQAELQKTLNEWKVNLDGKLAAINDNITSIRGDLETFMRESKKEMANLRSENVALRNTVSKLSEEVAEVKTSAQHISDQYDDFQKHLSHINKQTSSVTLDTIRTLELKIDYLEQQGRQCNLEISNVPERRGENLPALMEDIGKKVDHNISRNDITSIHRVPHASSSERPKNIIVSLKTRSLRDNIIAACRLKKGFTSKDLGIAGTPHTIYVNEHLTLQKKQLLRDFNIPAAQWAKLDTTHNYMTCLGTSPTCNRLKDFLIIHDLKQLNHISNPNGRILDLLISDAKCTVLKPTQDLLPSLVFRVMSHPKVPDFQQCVSFEAFANQQQELAYNVFCLGAVYFLPLTIISVCYACIFYEISKNSKENSEKYHQSDHSRIMLRRSDQRPLARARRRTLRMTVTIVTVFACCWLPYATMTLW</sequence>
<reference evidence="1" key="1">
    <citation type="submission" date="2023-03" db="EMBL/GenBank/DDBJ databases">
        <title>Chromosome-level genomes of two armyworms, Mythimna separata and Mythimna loreyi, provide insights into the biosynthesis and reception of sex pheromones.</title>
        <authorList>
            <person name="Zhao H."/>
        </authorList>
    </citation>
    <scope>NUCLEOTIDE SEQUENCE</scope>
    <source>
        <strain evidence="1">BeijingLab</strain>
    </source>
</reference>
<name>A0ACC2QKH4_9NEOP</name>